<accession>A0A8J2VUT7</accession>
<sequence length="359" mass="41116">MVDRSASVRFIADTDYLRWQNDFPAVTVCEIYSYKRVKRILTKEFPVFSNLNYDYSRYIADLTFGHGSCSRSVCVDCGGIVPCNVPWREVIERVHKSCTEMLADCQFNGIRFRCCDEFCIVDSTSGPCFSLNGLQNKCSERGLFVLNRTSGPGMLSFRLLADAQVILHSREEISSVVPQKFKFDIKINSVKHANILFSMKQIQIGSSLAEEDITVRNCRRSFEIPEEPLHYYHVYSHGSCSLSRRVYKEYQRCDCVHPIQAKSLQRTKFGVNDESEQNDCLPSCEESHMSIIYFSKTPYSGEENMGSLVDVKMSELPTLKYKRMLMRTKLDLVVGGMLGLFFSASILSLVEIIYLMFRS</sequence>
<keyword evidence="10 12" id="KW-0739">Sodium transport</keyword>
<keyword evidence="5 12" id="KW-0812">Transmembrane</keyword>
<comment type="subcellular location">
    <subcellularLocation>
        <location evidence="1">Membrane</location>
        <topology evidence="1">Multi-pass membrane protein</topology>
    </subcellularLocation>
</comment>
<evidence type="ECO:0000256" key="5">
    <source>
        <dbReference type="ARBA" id="ARBA00022692"/>
    </source>
</evidence>
<proteinExistence type="inferred from homology"/>
<evidence type="ECO:0000256" key="7">
    <source>
        <dbReference type="ARBA" id="ARBA00023053"/>
    </source>
</evidence>
<evidence type="ECO:0000313" key="14">
    <source>
        <dbReference type="EMBL" id="CAG9576065.1"/>
    </source>
</evidence>
<evidence type="ECO:0000256" key="9">
    <source>
        <dbReference type="ARBA" id="ARBA00023136"/>
    </source>
</evidence>
<dbReference type="Proteomes" id="UP000789524">
    <property type="component" value="Unassembled WGS sequence"/>
</dbReference>
<evidence type="ECO:0000256" key="1">
    <source>
        <dbReference type="ARBA" id="ARBA00004141"/>
    </source>
</evidence>
<evidence type="ECO:0000256" key="11">
    <source>
        <dbReference type="ARBA" id="ARBA00023303"/>
    </source>
</evidence>
<keyword evidence="11 12" id="KW-0407">Ion channel</keyword>
<reference evidence="14" key="1">
    <citation type="submission" date="2021-09" db="EMBL/GenBank/DDBJ databases">
        <authorList>
            <person name="Martin H S."/>
        </authorList>
    </citation>
    <scope>NUCLEOTIDE SEQUENCE</scope>
</reference>
<dbReference type="PANTHER" id="PTHR11690">
    <property type="entry name" value="AMILORIDE-SENSITIVE SODIUM CHANNEL-RELATED"/>
    <property type="match status" value="1"/>
</dbReference>
<dbReference type="Pfam" id="PF00858">
    <property type="entry name" value="ASC"/>
    <property type="match status" value="1"/>
</dbReference>
<evidence type="ECO:0000256" key="3">
    <source>
        <dbReference type="ARBA" id="ARBA00022448"/>
    </source>
</evidence>
<name>A0A8J2VUT7_9NEOP</name>
<dbReference type="EMBL" id="CAKASE010000074">
    <property type="protein sequence ID" value="CAG9576065.1"/>
    <property type="molecule type" value="Genomic_DNA"/>
</dbReference>
<evidence type="ECO:0000256" key="2">
    <source>
        <dbReference type="ARBA" id="ARBA00007193"/>
    </source>
</evidence>
<keyword evidence="8 12" id="KW-0406">Ion transport</keyword>
<keyword evidence="7" id="KW-0915">Sodium</keyword>
<dbReference type="AlphaFoldDB" id="A0A8J2VUT7"/>
<dbReference type="Gene3D" id="2.60.470.10">
    <property type="entry name" value="Acid-sensing ion channels like domains"/>
    <property type="match status" value="1"/>
</dbReference>
<keyword evidence="4 12" id="KW-0894">Sodium channel</keyword>
<feature type="transmembrane region" description="Helical" evidence="13">
    <location>
        <begin position="332"/>
        <end position="357"/>
    </location>
</feature>
<dbReference type="GO" id="GO:0005886">
    <property type="term" value="C:plasma membrane"/>
    <property type="evidence" value="ECO:0007669"/>
    <property type="project" value="TreeGrafter"/>
</dbReference>
<protein>
    <submittedName>
        <fullName evidence="14">(African queen) hypothetical protein</fullName>
    </submittedName>
</protein>
<comment type="similarity">
    <text evidence="2 12">Belongs to the amiloride-sensitive sodium channel (TC 1.A.6) family.</text>
</comment>
<gene>
    <name evidence="14" type="ORF">DCHRY22_LOCUS11829</name>
</gene>
<evidence type="ECO:0000256" key="12">
    <source>
        <dbReference type="RuleBase" id="RU000679"/>
    </source>
</evidence>
<dbReference type="GO" id="GO:0015280">
    <property type="term" value="F:ligand-gated sodium channel activity"/>
    <property type="evidence" value="ECO:0007669"/>
    <property type="project" value="TreeGrafter"/>
</dbReference>
<comment type="caution">
    <text evidence="14">The sequence shown here is derived from an EMBL/GenBank/DDBJ whole genome shotgun (WGS) entry which is preliminary data.</text>
</comment>
<evidence type="ECO:0000256" key="13">
    <source>
        <dbReference type="SAM" id="Phobius"/>
    </source>
</evidence>
<evidence type="ECO:0000256" key="8">
    <source>
        <dbReference type="ARBA" id="ARBA00023065"/>
    </source>
</evidence>
<keyword evidence="3 12" id="KW-0813">Transport</keyword>
<dbReference type="InterPro" id="IPR001873">
    <property type="entry name" value="ENaC"/>
</dbReference>
<evidence type="ECO:0000256" key="6">
    <source>
        <dbReference type="ARBA" id="ARBA00022989"/>
    </source>
</evidence>
<keyword evidence="9 13" id="KW-0472">Membrane</keyword>
<dbReference type="OrthoDB" id="7488946at2759"/>
<keyword evidence="15" id="KW-1185">Reference proteome</keyword>
<organism evidence="14 15">
    <name type="scientific">Danaus chrysippus</name>
    <name type="common">African queen</name>
    <dbReference type="NCBI Taxonomy" id="151541"/>
    <lineage>
        <taxon>Eukaryota</taxon>
        <taxon>Metazoa</taxon>
        <taxon>Ecdysozoa</taxon>
        <taxon>Arthropoda</taxon>
        <taxon>Hexapoda</taxon>
        <taxon>Insecta</taxon>
        <taxon>Pterygota</taxon>
        <taxon>Neoptera</taxon>
        <taxon>Endopterygota</taxon>
        <taxon>Lepidoptera</taxon>
        <taxon>Glossata</taxon>
        <taxon>Ditrysia</taxon>
        <taxon>Papilionoidea</taxon>
        <taxon>Nymphalidae</taxon>
        <taxon>Danainae</taxon>
        <taxon>Danaini</taxon>
        <taxon>Danaina</taxon>
        <taxon>Danaus</taxon>
        <taxon>Anosia</taxon>
    </lineage>
</organism>
<evidence type="ECO:0000256" key="4">
    <source>
        <dbReference type="ARBA" id="ARBA00022461"/>
    </source>
</evidence>
<keyword evidence="6 13" id="KW-1133">Transmembrane helix</keyword>
<evidence type="ECO:0000256" key="10">
    <source>
        <dbReference type="ARBA" id="ARBA00023201"/>
    </source>
</evidence>
<dbReference type="PRINTS" id="PR01078">
    <property type="entry name" value="AMINACHANNEL"/>
</dbReference>
<dbReference type="PANTHER" id="PTHR11690:SF184">
    <property type="entry name" value="PICKPOCKET 31"/>
    <property type="match status" value="1"/>
</dbReference>
<evidence type="ECO:0000313" key="15">
    <source>
        <dbReference type="Proteomes" id="UP000789524"/>
    </source>
</evidence>